<dbReference type="GO" id="GO:0008757">
    <property type="term" value="F:S-adenosylmethionine-dependent methyltransferase activity"/>
    <property type="evidence" value="ECO:0007669"/>
    <property type="project" value="InterPro"/>
</dbReference>
<dbReference type="SUPFAM" id="SSF53335">
    <property type="entry name" value="S-adenosyl-L-methionine-dependent methyltransferases"/>
    <property type="match status" value="1"/>
</dbReference>
<dbReference type="InterPro" id="IPR013216">
    <property type="entry name" value="Methyltransf_11"/>
</dbReference>
<dbReference type="InterPro" id="IPR029063">
    <property type="entry name" value="SAM-dependent_MTases_sf"/>
</dbReference>
<evidence type="ECO:0000256" key="6">
    <source>
        <dbReference type="SAM" id="MobiDB-lite"/>
    </source>
</evidence>
<dbReference type="AlphaFoldDB" id="A0A482XDS2"/>
<dbReference type="CDD" id="cd02440">
    <property type="entry name" value="AdoMet_MTases"/>
    <property type="match status" value="1"/>
</dbReference>
<evidence type="ECO:0000256" key="5">
    <source>
        <dbReference type="ARBA" id="ARBA00042549"/>
    </source>
</evidence>
<evidence type="ECO:0000259" key="7">
    <source>
        <dbReference type="Pfam" id="PF08241"/>
    </source>
</evidence>
<dbReference type="GO" id="GO:0032981">
    <property type="term" value="P:mitochondrial respiratory chain complex I assembly"/>
    <property type="evidence" value="ECO:0007669"/>
    <property type="project" value="TreeGrafter"/>
</dbReference>
<dbReference type="Pfam" id="PF08241">
    <property type="entry name" value="Methyltransf_11"/>
    <property type="match status" value="1"/>
</dbReference>
<keyword evidence="9" id="KW-1185">Reference proteome</keyword>
<sequence length="353" mass="39294">MSLRNCKLCNYRMIFPLRRFPKILSSYSTMPKSSPDSPMHVFDRQSKFLQKERAAHLPEPQVYDYLKDEVGFRLADRIFDIKRKFKLAIDLGCGRGHVTKNVTADAVEKLIICDSSPTQLKQAASPEEGVAFERVLLDEESSFPFKDNSADLVISNLSLHWVNDLPGVFSKIKNCLVNDGVLLLSLFGGDSLYELRCSLQLADLERKGGISPHISPFVKPQDLASLLHRCGYNMITIDVDEICIGYPSMFELMNDIKGMGENNAARKRSAHLDRDTMFAAAAIYQELYGKEEEDGGGGGVPATFQILYAVAWKPDPSQPKPAQRGSGQVSLKDIGRLDQIAEKTGKIDLGKSE</sequence>
<evidence type="ECO:0000256" key="3">
    <source>
        <dbReference type="ARBA" id="ARBA00040937"/>
    </source>
</evidence>
<dbReference type="Proteomes" id="UP000291343">
    <property type="component" value="Unassembled WGS sequence"/>
</dbReference>
<dbReference type="Gene3D" id="3.40.50.150">
    <property type="entry name" value="Vaccinia Virus protein VP39"/>
    <property type="match status" value="1"/>
</dbReference>
<dbReference type="InterPro" id="IPR050602">
    <property type="entry name" value="Malonyl-ACP_OMT"/>
</dbReference>
<dbReference type="PANTHER" id="PTHR13090">
    <property type="entry name" value="ARGININE-HYDROXYLASE NDUFAF5, MITOCHONDRIAL"/>
    <property type="match status" value="1"/>
</dbReference>
<dbReference type="OrthoDB" id="16816at2759"/>
<dbReference type="SMR" id="A0A482XDS2"/>
<feature type="region of interest" description="Disordered" evidence="6">
    <location>
        <begin position="315"/>
        <end position="337"/>
    </location>
</feature>
<evidence type="ECO:0000313" key="8">
    <source>
        <dbReference type="EMBL" id="RZF43842.1"/>
    </source>
</evidence>
<gene>
    <name evidence="8" type="ORF">LSTR_LSTR006383</name>
</gene>
<dbReference type="EMBL" id="QKKF02012197">
    <property type="protein sequence ID" value="RZF43842.1"/>
    <property type="molecule type" value="Genomic_DNA"/>
</dbReference>
<evidence type="ECO:0000313" key="9">
    <source>
        <dbReference type="Proteomes" id="UP000291343"/>
    </source>
</evidence>
<dbReference type="PANTHER" id="PTHR13090:SF1">
    <property type="entry name" value="ARGININE-HYDROXYLASE NDUFAF5, MITOCHONDRIAL"/>
    <property type="match status" value="1"/>
</dbReference>
<dbReference type="InParanoid" id="A0A482XDS2"/>
<dbReference type="STRING" id="195883.A0A482XDS2"/>
<accession>A0A482XDS2</accession>
<reference evidence="8 9" key="1">
    <citation type="journal article" date="2017" name="Gigascience">
        <title>Genome sequence of the small brown planthopper, Laodelphax striatellus.</title>
        <authorList>
            <person name="Zhu J."/>
            <person name="Jiang F."/>
            <person name="Wang X."/>
            <person name="Yang P."/>
            <person name="Bao Y."/>
            <person name="Zhao W."/>
            <person name="Wang W."/>
            <person name="Lu H."/>
            <person name="Wang Q."/>
            <person name="Cui N."/>
            <person name="Li J."/>
            <person name="Chen X."/>
            <person name="Luo L."/>
            <person name="Yu J."/>
            <person name="Kang L."/>
            <person name="Cui F."/>
        </authorList>
    </citation>
    <scope>NUCLEOTIDE SEQUENCE [LARGE SCALE GENOMIC DNA]</scope>
    <source>
        <strain evidence="8">Lst14</strain>
    </source>
</reference>
<protein>
    <recommendedName>
        <fullName evidence="3">Arginine-hydroxylase NDUFAF5, mitochondrial</fullName>
    </recommendedName>
    <alternativeName>
        <fullName evidence="4">NADH dehydrogenase [ubiquinone] 1 alpha subcomplex assembly factor 5</fullName>
    </alternativeName>
    <alternativeName>
        <fullName evidence="5">Putative methyltransferase NDUFAF5</fullName>
    </alternativeName>
</protein>
<organism evidence="8 9">
    <name type="scientific">Laodelphax striatellus</name>
    <name type="common">Small brown planthopper</name>
    <name type="synonym">Delphax striatella</name>
    <dbReference type="NCBI Taxonomy" id="195883"/>
    <lineage>
        <taxon>Eukaryota</taxon>
        <taxon>Metazoa</taxon>
        <taxon>Ecdysozoa</taxon>
        <taxon>Arthropoda</taxon>
        <taxon>Hexapoda</taxon>
        <taxon>Insecta</taxon>
        <taxon>Pterygota</taxon>
        <taxon>Neoptera</taxon>
        <taxon>Paraneoptera</taxon>
        <taxon>Hemiptera</taxon>
        <taxon>Auchenorrhyncha</taxon>
        <taxon>Fulgoroidea</taxon>
        <taxon>Delphacidae</taxon>
        <taxon>Criomorphinae</taxon>
        <taxon>Laodelphax</taxon>
    </lineage>
</organism>
<evidence type="ECO:0000256" key="1">
    <source>
        <dbReference type="ARBA" id="ARBA00022603"/>
    </source>
</evidence>
<evidence type="ECO:0000256" key="2">
    <source>
        <dbReference type="ARBA" id="ARBA00022679"/>
    </source>
</evidence>
<comment type="caution">
    <text evidence="8">The sequence shown here is derived from an EMBL/GenBank/DDBJ whole genome shotgun (WGS) entry which is preliminary data.</text>
</comment>
<proteinExistence type="predicted"/>
<dbReference type="GO" id="GO:0032259">
    <property type="term" value="P:methylation"/>
    <property type="evidence" value="ECO:0007669"/>
    <property type="project" value="UniProtKB-KW"/>
</dbReference>
<dbReference type="GO" id="GO:0005739">
    <property type="term" value="C:mitochondrion"/>
    <property type="evidence" value="ECO:0007669"/>
    <property type="project" value="TreeGrafter"/>
</dbReference>
<keyword evidence="1" id="KW-0489">Methyltransferase</keyword>
<dbReference type="FunCoup" id="A0A482XDS2">
    <property type="interactions" value="560"/>
</dbReference>
<feature type="domain" description="Methyltransferase type 11" evidence="7">
    <location>
        <begin position="90"/>
        <end position="183"/>
    </location>
</feature>
<keyword evidence="2" id="KW-0808">Transferase</keyword>
<name>A0A482XDS2_LAOST</name>
<evidence type="ECO:0000256" key="4">
    <source>
        <dbReference type="ARBA" id="ARBA00041833"/>
    </source>
</evidence>